<keyword evidence="1" id="KW-0805">Transcription regulation</keyword>
<dbReference type="EMBL" id="JAPNTZ010000001">
    <property type="protein sequence ID" value="MCY1136997.1"/>
    <property type="molecule type" value="Genomic_DNA"/>
</dbReference>
<dbReference type="InterPro" id="IPR008920">
    <property type="entry name" value="TF_FadR/GntR_C"/>
</dbReference>
<comment type="caution">
    <text evidence="5">The sequence shown here is derived from an EMBL/GenBank/DDBJ whole genome shotgun (WGS) entry which is preliminary data.</text>
</comment>
<keyword evidence="3" id="KW-0804">Transcription</keyword>
<dbReference type="SUPFAM" id="SSF48008">
    <property type="entry name" value="GntR ligand-binding domain-like"/>
    <property type="match status" value="1"/>
</dbReference>
<name>A0ABT4AS60_9ACTN</name>
<proteinExistence type="predicted"/>
<dbReference type="InterPro" id="IPR036388">
    <property type="entry name" value="WH-like_DNA-bd_sf"/>
</dbReference>
<evidence type="ECO:0000256" key="3">
    <source>
        <dbReference type="ARBA" id="ARBA00023163"/>
    </source>
</evidence>
<keyword evidence="2" id="KW-0238">DNA-binding</keyword>
<reference evidence="5" key="1">
    <citation type="submission" date="2022-11" db="EMBL/GenBank/DDBJ databases">
        <authorList>
            <person name="Somphong A."/>
            <person name="Phongsopitanun W."/>
        </authorList>
    </citation>
    <scope>NUCLEOTIDE SEQUENCE</scope>
    <source>
        <strain evidence="5">Pm04-4</strain>
    </source>
</reference>
<evidence type="ECO:0000256" key="1">
    <source>
        <dbReference type="ARBA" id="ARBA00023015"/>
    </source>
</evidence>
<protein>
    <submittedName>
        <fullName evidence="5">GntR family transcriptional regulator</fullName>
    </submittedName>
</protein>
<dbReference type="SMART" id="SM00895">
    <property type="entry name" value="FCD"/>
    <property type="match status" value="1"/>
</dbReference>
<dbReference type="Pfam" id="PF07729">
    <property type="entry name" value="FCD"/>
    <property type="match status" value="1"/>
</dbReference>
<dbReference type="PRINTS" id="PR00035">
    <property type="entry name" value="HTHGNTR"/>
</dbReference>
<sequence length="227" mass="25285">MSDPASFLHRSLPEAVYLELRRKILNNEYEAGQRLIEAPLAEELGVSRSTVREALRQLNVDGLVEITPRRHSVVTRMSYEEIRDACYARFVLEAGAARLLTFHKDPIVDRLQAVVDRMAATATNGDVAAMIDLDTEFHSCIIDAAGKHRLAALWRTLDAQMGALMRSSIDRQHIGLDEAARRHQQVVDVFRVGTAENFVQILEEHYLGTVDSMAQAGVLDSAAAFKS</sequence>
<dbReference type="PANTHER" id="PTHR43537">
    <property type="entry name" value="TRANSCRIPTIONAL REGULATOR, GNTR FAMILY"/>
    <property type="match status" value="1"/>
</dbReference>
<keyword evidence="6" id="KW-1185">Reference proteome</keyword>
<dbReference type="Gene3D" id="1.20.120.530">
    <property type="entry name" value="GntR ligand-binding domain-like"/>
    <property type="match status" value="1"/>
</dbReference>
<dbReference type="InterPro" id="IPR036390">
    <property type="entry name" value="WH_DNA-bd_sf"/>
</dbReference>
<dbReference type="RefSeq" id="WP_267560796.1">
    <property type="nucleotide sequence ID" value="NZ_JAPNTZ010000001.1"/>
</dbReference>
<dbReference type="InterPro" id="IPR000524">
    <property type="entry name" value="Tscrpt_reg_HTH_GntR"/>
</dbReference>
<organism evidence="5 6">
    <name type="scientific">Paractinoplanes pyxinae</name>
    <dbReference type="NCBI Taxonomy" id="2997416"/>
    <lineage>
        <taxon>Bacteria</taxon>
        <taxon>Bacillati</taxon>
        <taxon>Actinomycetota</taxon>
        <taxon>Actinomycetes</taxon>
        <taxon>Micromonosporales</taxon>
        <taxon>Micromonosporaceae</taxon>
        <taxon>Paractinoplanes</taxon>
    </lineage>
</organism>
<accession>A0ABT4AS60</accession>
<dbReference type="Pfam" id="PF00392">
    <property type="entry name" value="GntR"/>
    <property type="match status" value="1"/>
</dbReference>
<evidence type="ECO:0000313" key="6">
    <source>
        <dbReference type="Proteomes" id="UP001151002"/>
    </source>
</evidence>
<dbReference type="InterPro" id="IPR011711">
    <property type="entry name" value="GntR_C"/>
</dbReference>
<evidence type="ECO:0000313" key="5">
    <source>
        <dbReference type="EMBL" id="MCY1136997.1"/>
    </source>
</evidence>
<evidence type="ECO:0000256" key="2">
    <source>
        <dbReference type="ARBA" id="ARBA00023125"/>
    </source>
</evidence>
<dbReference type="CDD" id="cd07377">
    <property type="entry name" value="WHTH_GntR"/>
    <property type="match status" value="1"/>
</dbReference>
<dbReference type="PANTHER" id="PTHR43537:SF24">
    <property type="entry name" value="GLUCONATE OPERON TRANSCRIPTIONAL REPRESSOR"/>
    <property type="match status" value="1"/>
</dbReference>
<dbReference type="PROSITE" id="PS50949">
    <property type="entry name" value="HTH_GNTR"/>
    <property type="match status" value="1"/>
</dbReference>
<dbReference type="SMART" id="SM00345">
    <property type="entry name" value="HTH_GNTR"/>
    <property type="match status" value="1"/>
</dbReference>
<gene>
    <name evidence="5" type="ORF">OWR29_03240</name>
</gene>
<dbReference type="Proteomes" id="UP001151002">
    <property type="component" value="Unassembled WGS sequence"/>
</dbReference>
<dbReference type="SUPFAM" id="SSF46785">
    <property type="entry name" value="Winged helix' DNA-binding domain"/>
    <property type="match status" value="1"/>
</dbReference>
<evidence type="ECO:0000259" key="4">
    <source>
        <dbReference type="PROSITE" id="PS50949"/>
    </source>
</evidence>
<feature type="domain" description="HTH gntR-type" evidence="4">
    <location>
        <begin position="10"/>
        <end position="77"/>
    </location>
</feature>
<dbReference type="Gene3D" id="1.10.10.10">
    <property type="entry name" value="Winged helix-like DNA-binding domain superfamily/Winged helix DNA-binding domain"/>
    <property type="match status" value="1"/>
</dbReference>